<feature type="transmembrane region" description="Helical" evidence="1">
    <location>
        <begin position="91"/>
        <end position="111"/>
    </location>
</feature>
<feature type="transmembrane region" description="Helical" evidence="1">
    <location>
        <begin position="123"/>
        <end position="146"/>
    </location>
</feature>
<gene>
    <name evidence="3" type="ORF">FSZ31_02705</name>
</gene>
<feature type="transmembrane region" description="Helical" evidence="1">
    <location>
        <begin position="65"/>
        <end position="84"/>
    </location>
</feature>
<comment type="caution">
    <text evidence="3">The sequence shown here is derived from an EMBL/GenBank/DDBJ whole genome shotgun (WGS) entry which is preliminary data.</text>
</comment>
<feature type="transmembrane region" description="Helical" evidence="1">
    <location>
        <begin position="153"/>
        <end position="172"/>
    </location>
</feature>
<evidence type="ECO:0000313" key="4">
    <source>
        <dbReference type="Proteomes" id="UP000321129"/>
    </source>
</evidence>
<dbReference type="OrthoDB" id="193898at2"/>
<keyword evidence="3" id="KW-0645">Protease</keyword>
<accession>A0A5C6UNJ5</accession>
<dbReference type="GO" id="GO:0008237">
    <property type="term" value="F:metallopeptidase activity"/>
    <property type="evidence" value="ECO:0007669"/>
    <property type="project" value="UniProtKB-KW"/>
</dbReference>
<proteinExistence type="predicted"/>
<reference evidence="3 4" key="1">
    <citation type="submission" date="2019-08" db="EMBL/GenBank/DDBJ databases">
        <title>Sphingorhabdus soil sp. nov., isolated from arctic soil.</title>
        <authorList>
            <person name="Liu Y."/>
        </authorList>
    </citation>
    <scope>NUCLEOTIDE SEQUENCE [LARGE SCALE GENOMIC DNA]</scope>
    <source>
        <strain evidence="3 4">D-2Q-5-6</strain>
    </source>
</reference>
<dbReference type="AlphaFoldDB" id="A0A5C6UNJ5"/>
<dbReference type="GO" id="GO:0004175">
    <property type="term" value="F:endopeptidase activity"/>
    <property type="evidence" value="ECO:0007669"/>
    <property type="project" value="UniProtKB-ARBA"/>
</dbReference>
<keyword evidence="3" id="KW-0482">Metalloprotease</keyword>
<dbReference type="Pfam" id="PF02517">
    <property type="entry name" value="Rce1-like"/>
    <property type="match status" value="1"/>
</dbReference>
<name>A0A5C6UNJ5_9SPHN</name>
<dbReference type="RefSeq" id="WP_147121502.1">
    <property type="nucleotide sequence ID" value="NZ_VOPY01000001.1"/>
</dbReference>
<dbReference type="EMBL" id="VOPY01000001">
    <property type="protein sequence ID" value="TXC73666.1"/>
    <property type="molecule type" value="Genomic_DNA"/>
</dbReference>
<dbReference type="InterPro" id="IPR003675">
    <property type="entry name" value="Rce1/LyrA-like_dom"/>
</dbReference>
<dbReference type="GO" id="GO:0006508">
    <property type="term" value="P:proteolysis"/>
    <property type="evidence" value="ECO:0007669"/>
    <property type="project" value="UniProtKB-KW"/>
</dbReference>
<keyword evidence="1" id="KW-1133">Transmembrane helix</keyword>
<protein>
    <submittedName>
        <fullName evidence="3">CPBP family intramembrane metalloprotease</fullName>
    </submittedName>
</protein>
<organism evidence="3 4">
    <name type="scientific">Flavisphingopyxis soli</name>
    <dbReference type="NCBI Taxonomy" id="2601267"/>
    <lineage>
        <taxon>Bacteria</taxon>
        <taxon>Pseudomonadati</taxon>
        <taxon>Pseudomonadota</taxon>
        <taxon>Alphaproteobacteria</taxon>
        <taxon>Sphingomonadales</taxon>
        <taxon>Sphingopyxidaceae</taxon>
        <taxon>Flavisphingopyxis</taxon>
    </lineage>
</organism>
<sequence>MSTAKPRLELANPFARSWAALRRWPNARQWLQAAPVLAATAAIVLAIAMIGGFAHWAPLPFGAEWLRIAAIALILPALVEEFVFRGLLMPVPGIVSMRIGMWLSIALFVLWHPLQAVAFGPPWSALFLAPAYLAAVLVLAIGLTHVRIVTGSLWPAILGHWLIVAAWKLLFAGPF</sequence>
<evidence type="ECO:0000256" key="1">
    <source>
        <dbReference type="SAM" id="Phobius"/>
    </source>
</evidence>
<evidence type="ECO:0000259" key="2">
    <source>
        <dbReference type="Pfam" id="PF02517"/>
    </source>
</evidence>
<feature type="transmembrane region" description="Helical" evidence="1">
    <location>
        <begin position="30"/>
        <end position="53"/>
    </location>
</feature>
<keyword evidence="1" id="KW-0472">Membrane</keyword>
<keyword evidence="3" id="KW-0378">Hydrolase</keyword>
<evidence type="ECO:0000313" key="3">
    <source>
        <dbReference type="EMBL" id="TXC73666.1"/>
    </source>
</evidence>
<keyword evidence="4" id="KW-1185">Reference proteome</keyword>
<dbReference type="GO" id="GO:0080120">
    <property type="term" value="P:CAAX-box protein maturation"/>
    <property type="evidence" value="ECO:0007669"/>
    <property type="project" value="UniProtKB-ARBA"/>
</dbReference>
<feature type="domain" description="CAAX prenyl protease 2/Lysostaphin resistance protein A-like" evidence="2">
    <location>
        <begin position="66"/>
        <end position="163"/>
    </location>
</feature>
<dbReference type="Proteomes" id="UP000321129">
    <property type="component" value="Unassembled WGS sequence"/>
</dbReference>
<keyword evidence="1" id="KW-0812">Transmembrane</keyword>